<dbReference type="AlphaFoldDB" id="A0A6J7QN75"/>
<name>A0A6J7QN75_9ZZZZ</name>
<evidence type="ECO:0000259" key="1">
    <source>
        <dbReference type="Pfam" id="PF00144"/>
    </source>
</evidence>
<dbReference type="EMBL" id="CAFBPN010000029">
    <property type="protein sequence ID" value="CAB5018415.1"/>
    <property type="molecule type" value="Genomic_DNA"/>
</dbReference>
<protein>
    <submittedName>
        <fullName evidence="2">Unannotated protein</fullName>
    </submittedName>
</protein>
<evidence type="ECO:0000313" key="2">
    <source>
        <dbReference type="EMBL" id="CAB5018415.1"/>
    </source>
</evidence>
<dbReference type="PANTHER" id="PTHR43283">
    <property type="entry name" value="BETA-LACTAMASE-RELATED"/>
    <property type="match status" value="1"/>
</dbReference>
<dbReference type="InterPro" id="IPR050789">
    <property type="entry name" value="Diverse_Enzym_Activities"/>
</dbReference>
<dbReference type="SUPFAM" id="SSF56601">
    <property type="entry name" value="beta-lactamase/transpeptidase-like"/>
    <property type="match status" value="1"/>
</dbReference>
<dbReference type="InterPro" id="IPR012338">
    <property type="entry name" value="Beta-lactam/transpept-like"/>
</dbReference>
<evidence type="ECO:0000313" key="3">
    <source>
        <dbReference type="EMBL" id="CAB5067126.1"/>
    </source>
</evidence>
<accession>A0A6J7QN75</accession>
<gene>
    <name evidence="2" type="ORF">UFOPK4098_00712</name>
    <name evidence="3" type="ORF">UFOPK4347_01390</name>
</gene>
<dbReference type="Gene3D" id="3.40.710.10">
    <property type="entry name" value="DD-peptidase/beta-lactamase superfamily"/>
    <property type="match status" value="1"/>
</dbReference>
<feature type="domain" description="Beta-lactamase-related" evidence="1">
    <location>
        <begin position="23"/>
        <end position="315"/>
    </location>
</feature>
<proteinExistence type="predicted"/>
<reference evidence="2" key="1">
    <citation type="submission" date="2020-05" db="EMBL/GenBank/DDBJ databases">
        <authorList>
            <person name="Chiriac C."/>
            <person name="Salcher M."/>
            <person name="Ghai R."/>
            <person name="Kavagutti S V."/>
        </authorList>
    </citation>
    <scope>NUCLEOTIDE SEQUENCE</scope>
</reference>
<dbReference type="Pfam" id="PF00144">
    <property type="entry name" value="Beta-lactamase"/>
    <property type="match status" value="1"/>
</dbReference>
<dbReference type="EMBL" id="CAFBQU010000048">
    <property type="protein sequence ID" value="CAB5067126.1"/>
    <property type="molecule type" value="Genomic_DNA"/>
</dbReference>
<organism evidence="2">
    <name type="scientific">freshwater metagenome</name>
    <dbReference type="NCBI Taxonomy" id="449393"/>
    <lineage>
        <taxon>unclassified sequences</taxon>
        <taxon>metagenomes</taxon>
        <taxon>ecological metagenomes</taxon>
    </lineage>
</organism>
<dbReference type="InterPro" id="IPR001466">
    <property type="entry name" value="Beta-lactam-related"/>
</dbReference>
<dbReference type="PANTHER" id="PTHR43283:SF7">
    <property type="entry name" value="BETA-LACTAMASE-RELATED DOMAIN-CONTAINING PROTEIN"/>
    <property type="match status" value="1"/>
</dbReference>
<sequence length="329" mass="36154">MGETLAFGEPLLPPEATHGETHALLVQYKGKMFFEAYGSGYATPCGPNSTHISWSMAKSMTHALVGMLVNDGLVDVTAAAPVAEWQGSPRAAITWQDLLEMRSGLEWIEDYVDGEKSHVIDMLFGKGINDHGAYAAALPLVTPIGATWNYSSGTTNILCRCIGDILCRDLVTATVQDREERFLQFLFSRLFKPLGMTSAIAKCDDAGNFVGSSYVYATARDFLKFGELYMNGGSVVVDGTRRQLLPDYWVNHARTVVANDAATGTQYGAHWWVWPQCENSLVATGYEGQYTVVIPEKELVMVRLGKTDTSLRSAVQHQLQRIAQKVTNI</sequence>